<dbReference type="EMBL" id="HBGF01039068">
    <property type="protein sequence ID" value="CAD9138083.1"/>
    <property type="molecule type" value="Transcribed_RNA"/>
</dbReference>
<organism evidence="2">
    <name type="scientific">Neobodo designis</name>
    <name type="common">Flagellated protozoan</name>
    <name type="synonym">Bodo designis</name>
    <dbReference type="NCBI Taxonomy" id="312471"/>
    <lineage>
        <taxon>Eukaryota</taxon>
        <taxon>Discoba</taxon>
        <taxon>Euglenozoa</taxon>
        <taxon>Kinetoplastea</taxon>
        <taxon>Metakinetoplastina</taxon>
        <taxon>Neobodonida</taxon>
        <taxon>Neobodo</taxon>
    </lineage>
</organism>
<accession>A0A7S1MQZ7</accession>
<feature type="compositionally biased region" description="Basic residues" evidence="1">
    <location>
        <begin position="23"/>
        <end position="34"/>
    </location>
</feature>
<feature type="region of interest" description="Disordered" evidence="1">
    <location>
        <begin position="110"/>
        <end position="165"/>
    </location>
</feature>
<feature type="compositionally biased region" description="Polar residues" evidence="1">
    <location>
        <begin position="1"/>
        <end position="13"/>
    </location>
</feature>
<dbReference type="AlphaFoldDB" id="A0A7S1MQZ7"/>
<sequence>MGSICSTDQSPPSTRTRRDGARQRGRNHTSRARHSTANPLAAVSLAPPPNATHPSDGVRDFGHAAAAGAVDAYALPHFEPARVADNRLHESLEHQMNSAITSRASLVIAPRESSSPHRRERHEHTMTSNAVPGATPARPPPAPRLTASDDGSEVRLPPARLPSSPDADRLVLVHQWMHEIVPATPSVAAAVTNSDEA</sequence>
<evidence type="ECO:0000256" key="1">
    <source>
        <dbReference type="SAM" id="MobiDB-lite"/>
    </source>
</evidence>
<proteinExistence type="predicted"/>
<name>A0A7S1MQZ7_NEODS</name>
<feature type="region of interest" description="Disordered" evidence="1">
    <location>
        <begin position="1"/>
        <end position="62"/>
    </location>
</feature>
<reference evidence="2" key="1">
    <citation type="submission" date="2021-01" db="EMBL/GenBank/DDBJ databases">
        <authorList>
            <person name="Corre E."/>
            <person name="Pelletier E."/>
            <person name="Niang G."/>
            <person name="Scheremetjew M."/>
            <person name="Finn R."/>
            <person name="Kale V."/>
            <person name="Holt S."/>
            <person name="Cochrane G."/>
            <person name="Meng A."/>
            <person name="Brown T."/>
            <person name="Cohen L."/>
        </authorList>
    </citation>
    <scope>NUCLEOTIDE SEQUENCE</scope>
    <source>
        <strain evidence="2">CCAP 1951/1</strain>
    </source>
</reference>
<gene>
    <name evidence="2" type="ORF">NDES1114_LOCUS26139</name>
</gene>
<protein>
    <submittedName>
        <fullName evidence="2">Uncharacterized protein</fullName>
    </submittedName>
</protein>
<feature type="compositionally biased region" description="Basic and acidic residues" evidence="1">
    <location>
        <begin position="114"/>
        <end position="125"/>
    </location>
</feature>
<evidence type="ECO:0000313" key="2">
    <source>
        <dbReference type="EMBL" id="CAD9138083.1"/>
    </source>
</evidence>